<name>A0ABS6BU83_9CLOT</name>
<accession>A0ABS6BU83</accession>
<dbReference type="InterPro" id="IPR055431">
    <property type="entry name" value="RsgI_M"/>
</dbReference>
<keyword evidence="1" id="KW-0472">Membrane</keyword>
<organism evidence="3 4">
    <name type="scientific">Clostridium frigoris</name>
    <dbReference type="NCBI Taxonomy" id="205327"/>
    <lineage>
        <taxon>Bacteria</taxon>
        <taxon>Bacillati</taxon>
        <taxon>Bacillota</taxon>
        <taxon>Clostridia</taxon>
        <taxon>Eubacteriales</taxon>
        <taxon>Clostridiaceae</taxon>
        <taxon>Clostridium</taxon>
    </lineage>
</organism>
<proteinExistence type="predicted"/>
<evidence type="ECO:0000313" key="3">
    <source>
        <dbReference type="EMBL" id="MBU3159549.1"/>
    </source>
</evidence>
<keyword evidence="4" id="KW-1185">Reference proteome</keyword>
<evidence type="ECO:0000313" key="4">
    <source>
        <dbReference type="Proteomes" id="UP000776252"/>
    </source>
</evidence>
<dbReference type="RefSeq" id="WP_216147233.1">
    <property type="nucleotide sequence ID" value="NZ_JAHLDV010000010.1"/>
</dbReference>
<keyword evidence="1" id="KW-1133">Transmembrane helix</keyword>
<feature type="transmembrane region" description="Helical" evidence="1">
    <location>
        <begin position="53"/>
        <end position="71"/>
    </location>
</feature>
<dbReference type="Proteomes" id="UP000776252">
    <property type="component" value="Unassembled WGS sequence"/>
</dbReference>
<evidence type="ECO:0000256" key="1">
    <source>
        <dbReference type="SAM" id="Phobius"/>
    </source>
</evidence>
<sequence length="190" mass="21683">MQKSGKIINIEKDKVYIVTTNKEFVTLKRHAVEPVIGEIYIGKEFKPITTWKYILVITCSLLILLLIRQLYVNNRYNYSVIVDMNCSLKMDLNGSNKVTNVEGISSGGYKIKQLLNLKNTSLNQSLRLILDESIKQKYLTKAHADDGFKISIFISGNINKNPINLTEFKDYAETRNFKVLINDNGLAMTN</sequence>
<comment type="caution">
    <text evidence="3">The sequence shown here is derived from an EMBL/GenBank/DDBJ whole genome shotgun (WGS) entry which is preliminary data.</text>
</comment>
<gene>
    <name evidence="3" type="ORF">KPL37_07235</name>
</gene>
<protein>
    <recommendedName>
        <fullName evidence="2">Anti-sigma factor RsgI-like middle domain-containing protein</fullName>
    </recommendedName>
</protein>
<feature type="domain" description="Anti-sigma factor RsgI-like middle" evidence="2">
    <location>
        <begin position="80"/>
        <end position="159"/>
    </location>
</feature>
<dbReference type="Pfam" id="PF23750">
    <property type="entry name" value="RsgI_M"/>
    <property type="match status" value="1"/>
</dbReference>
<keyword evidence="1" id="KW-0812">Transmembrane</keyword>
<evidence type="ECO:0000259" key="2">
    <source>
        <dbReference type="Pfam" id="PF23750"/>
    </source>
</evidence>
<reference evidence="3 4" key="1">
    <citation type="submission" date="2021-06" db="EMBL/GenBank/DDBJ databases">
        <title>Clostridia strains as spoilage organisms.</title>
        <authorList>
            <person name="Wambui J."/>
            <person name="Stephan R."/>
            <person name="Stevens M.J.A."/>
        </authorList>
    </citation>
    <scope>NUCLEOTIDE SEQUENCE [LARGE SCALE GENOMIC DNA]</scope>
    <source>
        <strain evidence="3 4">DSM 14204</strain>
    </source>
</reference>
<dbReference type="EMBL" id="JAHLDV010000010">
    <property type="protein sequence ID" value="MBU3159549.1"/>
    <property type="molecule type" value="Genomic_DNA"/>
</dbReference>